<comment type="similarity">
    <text evidence="1 8">Belongs to the TRAFAC class translation factor GTPase superfamily. Classic translation factor GTPase family. EF-G/EF-2 subfamily.</text>
</comment>
<keyword evidence="11" id="KW-1185">Reference proteome</keyword>
<dbReference type="InterPro" id="IPR031157">
    <property type="entry name" value="G_TR_CS"/>
</dbReference>
<evidence type="ECO:0000256" key="3">
    <source>
        <dbReference type="ARBA" id="ARBA00022741"/>
    </source>
</evidence>
<dbReference type="Pfam" id="PF00679">
    <property type="entry name" value="EFG_C"/>
    <property type="match status" value="1"/>
</dbReference>
<dbReference type="InterPro" id="IPR009022">
    <property type="entry name" value="EFG_III"/>
</dbReference>
<dbReference type="SMART" id="SM00889">
    <property type="entry name" value="EFG_IV"/>
    <property type="match status" value="1"/>
</dbReference>
<feature type="binding site" evidence="8">
    <location>
        <begin position="142"/>
        <end position="145"/>
    </location>
    <ligand>
        <name>GTP</name>
        <dbReference type="ChEBI" id="CHEBI:37565"/>
    </ligand>
</feature>
<dbReference type="CDD" id="cd04088">
    <property type="entry name" value="EFG_mtEFG_II"/>
    <property type="match status" value="1"/>
</dbReference>
<comment type="subcellular location">
    <subcellularLocation>
        <location evidence="8">Cytoplasm</location>
    </subcellularLocation>
</comment>
<evidence type="ECO:0000313" key="10">
    <source>
        <dbReference type="EMBL" id="MDA7087881.1"/>
    </source>
</evidence>
<dbReference type="InterPro" id="IPR005225">
    <property type="entry name" value="Small_GTP-bd"/>
</dbReference>
<dbReference type="Gene3D" id="3.30.70.870">
    <property type="entry name" value="Elongation Factor G (Translational Gtpase), domain 3"/>
    <property type="match status" value="1"/>
</dbReference>
<evidence type="ECO:0000256" key="8">
    <source>
        <dbReference type="HAMAP-Rule" id="MF_00054"/>
    </source>
</evidence>
<dbReference type="CDD" id="cd16262">
    <property type="entry name" value="EFG_III"/>
    <property type="match status" value="1"/>
</dbReference>
<dbReference type="HAMAP" id="MF_00054_B">
    <property type="entry name" value="EF_G_EF_2_B"/>
    <property type="match status" value="1"/>
</dbReference>
<dbReference type="InterPro" id="IPR020568">
    <property type="entry name" value="Ribosomal_Su5_D2-typ_SF"/>
</dbReference>
<protein>
    <recommendedName>
        <fullName evidence="2 8">Elongation factor G</fullName>
        <shortName evidence="8">EF-G</shortName>
    </recommendedName>
</protein>
<evidence type="ECO:0000256" key="1">
    <source>
        <dbReference type="ARBA" id="ARBA00005870"/>
    </source>
</evidence>
<keyword evidence="4 8" id="KW-0251">Elongation factor</keyword>
<dbReference type="CDD" id="cd01886">
    <property type="entry name" value="EF-G"/>
    <property type="match status" value="1"/>
</dbReference>
<dbReference type="InterPro" id="IPR004161">
    <property type="entry name" value="EFTu-like_2"/>
</dbReference>
<keyword evidence="8" id="KW-0963">Cytoplasm</keyword>
<dbReference type="Pfam" id="PF00009">
    <property type="entry name" value="GTP_EFTU"/>
    <property type="match status" value="1"/>
</dbReference>
<evidence type="ECO:0000313" key="11">
    <source>
        <dbReference type="Proteomes" id="UP001212042"/>
    </source>
</evidence>
<evidence type="ECO:0000256" key="2">
    <source>
        <dbReference type="ARBA" id="ARBA00017872"/>
    </source>
</evidence>
<dbReference type="InterPro" id="IPR000795">
    <property type="entry name" value="T_Tr_GTP-bd_dom"/>
</dbReference>
<dbReference type="InterPro" id="IPR009000">
    <property type="entry name" value="Transl_B-barrel_sf"/>
</dbReference>
<dbReference type="PANTHER" id="PTHR43261">
    <property type="entry name" value="TRANSLATION ELONGATION FACTOR G-RELATED"/>
    <property type="match status" value="1"/>
</dbReference>
<keyword evidence="6 8" id="KW-0342">GTP-binding</keyword>
<evidence type="ECO:0000256" key="4">
    <source>
        <dbReference type="ARBA" id="ARBA00022768"/>
    </source>
</evidence>
<dbReference type="Gene3D" id="3.30.70.240">
    <property type="match status" value="1"/>
</dbReference>
<dbReference type="PROSITE" id="PS51722">
    <property type="entry name" value="G_TR_2"/>
    <property type="match status" value="1"/>
</dbReference>
<dbReference type="Pfam" id="PF03144">
    <property type="entry name" value="GTP_EFTU_D2"/>
    <property type="match status" value="1"/>
</dbReference>
<evidence type="ECO:0000259" key="9">
    <source>
        <dbReference type="PROSITE" id="PS51722"/>
    </source>
</evidence>
<feature type="domain" description="Tr-type G" evidence="9">
    <location>
        <begin position="8"/>
        <end position="290"/>
    </location>
</feature>
<dbReference type="PRINTS" id="PR00315">
    <property type="entry name" value="ELONGATNFCT"/>
</dbReference>
<name>A0ABT4XI38_9PSED</name>
<dbReference type="Pfam" id="PF14492">
    <property type="entry name" value="EFG_III"/>
    <property type="match status" value="1"/>
</dbReference>
<dbReference type="InterPro" id="IPR027417">
    <property type="entry name" value="P-loop_NTPase"/>
</dbReference>
<dbReference type="SUPFAM" id="SSF54211">
    <property type="entry name" value="Ribosomal protein S5 domain 2-like"/>
    <property type="match status" value="1"/>
</dbReference>
<comment type="caution">
    <text evidence="10">The sequence shown here is derived from an EMBL/GenBank/DDBJ whole genome shotgun (WGS) entry which is preliminary data.</text>
</comment>
<dbReference type="NCBIfam" id="TIGR00484">
    <property type="entry name" value="EF-G"/>
    <property type="match status" value="1"/>
</dbReference>
<dbReference type="InterPro" id="IPR035647">
    <property type="entry name" value="EFG_III/V"/>
</dbReference>
<comment type="function">
    <text evidence="7 8">Catalyzes the GTP-dependent ribosomal translocation step during translation elongation. During this step, the ribosome changes from the pre-translocational (PRE) to the post-translocational (POST) state as the newly formed A-site-bound peptidyl-tRNA and P-site-bound deacylated tRNA move to the P and E sites, respectively. Catalyzes the coordinated movement of the two tRNA molecules, the mRNA and conformational changes in the ribosome.</text>
</comment>
<dbReference type="CDD" id="cd01434">
    <property type="entry name" value="EFG_mtEFG1_IV"/>
    <property type="match status" value="1"/>
</dbReference>
<dbReference type="InterPro" id="IPR014721">
    <property type="entry name" value="Ribsml_uS5_D2-typ_fold_subgr"/>
</dbReference>
<feature type="binding site" evidence="8">
    <location>
        <begin position="88"/>
        <end position="92"/>
    </location>
    <ligand>
        <name>GTP</name>
        <dbReference type="ChEBI" id="CHEBI:37565"/>
    </ligand>
</feature>
<proteinExistence type="inferred from homology"/>
<dbReference type="Gene3D" id="2.40.30.10">
    <property type="entry name" value="Translation factors"/>
    <property type="match status" value="1"/>
</dbReference>
<dbReference type="Proteomes" id="UP001212042">
    <property type="component" value="Unassembled WGS sequence"/>
</dbReference>
<dbReference type="InterPro" id="IPR047872">
    <property type="entry name" value="EFG_IV"/>
</dbReference>
<dbReference type="SUPFAM" id="SSF52540">
    <property type="entry name" value="P-loop containing nucleoside triphosphate hydrolases"/>
    <property type="match status" value="1"/>
</dbReference>
<dbReference type="InterPro" id="IPR041095">
    <property type="entry name" value="EFG_II"/>
</dbReference>
<dbReference type="CDD" id="cd03713">
    <property type="entry name" value="EFG_mtEFG_C"/>
    <property type="match status" value="1"/>
</dbReference>
<evidence type="ECO:0000256" key="6">
    <source>
        <dbReference type="ARBA" id="ARBA00023134"/>
    </source>
</evidence>
<dbReference type="PROSITE" id="PS00301">
    <property type="entry name" value="G_TR_1"/>
    <property type="match status" value="1"/>
</dbReference>
<keyword evidence="5 8" id="KW-0648">Protein biosynthesis</keyword>
<keyword evidence="3 8" id="KW-0547">Nucleotide-binding</keyword>
<dbReference type="InterPro" id="IPR035649">
    <property type="entry name" value="EFG_V"/>
</dbReference>
<evidence type="ECO:0000256" key="7">
    <source>
        <dbReference type="ARBA" id="ARBA00024731"/>
    </source>
</evidence>
<dbReference type="NCBIfam" id="NF009381">
    <property type="entry name" value="PRK12740.1-5"/>
    <property type="match status" value="1"/>
</dbReference>
<sequence>MPRTTAISLYRNIGIVAHVDAGKTTTTERILFYTGVNYKMGEVHDGAATMDWMVQEQERGITITSAATTAFWTGSRKQLDKYRINIIDTPGHVDFTIEVERSLRVLDGAVVVFSGADGVEPQSETVWRQADKYQVPRIAFVNKMDRAGADFLRVVAQIKQRLGHTPVPIQLPIGQEEEFCGQIDLIRMKAIYWNAEDQGLSGREEEIPAELLEQAQRWRANLLEVAAEGSEELLEKYLDGGELSEDEIKTGLRLRTLSCEVVPAVCGSAFKNKGVPLLLDAVVELLPAPTEVPAIRGSHPDDPERVDERHADDEEPFAALAFKIASDPFVGTLTFIRVYSGVLSSGDAVLNSVKGKKERVGRMVQMHANHRAEIKEVRAGDIAALIGIKDVTTGDTLCDLNKPIVLERMDFPEPVISIAVEPKTKADQEKMGVALGRLAQEDPSFRVRTDEETTQTIISGMGELHLDIIVDRLRREFGVEANTGKPQVAYRETIRNTCEIEGKFVRQTGGHGQYGHCWIRFAPADEGQEGLLFSNEIVGGTIPREYIPAIQKGIEEQMKNGVLAGYPLLGLKAAVIDGSTHDVDSSELAYKIAASMATKQLSQRGGAVLLEPLMRLEVVMPEEYMGDIMGDLNRRRGLIHGTEEAVSGRIVRAEVPLGEMFGYATDVRSMSQGRASFSMEFARYAEAPAHIAAAILKKAG</sequence>
<dbReference type="Gene3D" id="3.40.50.300">
    <property type="entry name" value="P-loop containing nucleotide triphosphate hydrolases"/>
    <property type="match status" value="1"/>
</dbReference>
<dbReference type="Gene3D" id="3.30.230.10">
    <property type="match status" value="1"/>
</dbReference>
<dbReference type="InterPro" id="IPR004540">
    <property type="entry name" value="Transl_elong_EFG/EF2"/>
</dbReference>
<dbReference type="InterPro" id="IPR005517">
    <property type="entry name" value="Transl_elong_EFG/EF2_IV"/>
</dbReference>
<gene>
    <name evidence="8 10" type="primary">fusA</name>
    <name evidence="10" type="ORF">PH586_15930</name>
</gene>
<dbReference type="SUPFAM" id="SSF50447">
    <property type="entry name" value="Translation proteins"/>
    <property type="match status" value="1"/>
</dbReference>
<dbReference type="SUPFAM" id="SSF54980">
    <property type="entry name" value="EF-G C-terminal domain-like"/>
    <property type="match status" value="2"/>
</dbReference>
<feature type="binding site" evidence="8">
    <location>
        <begin position="17"/>
        <end position="24"/>
    </location>
    <ligand>
        <name>GTP</name>
        <dbReference type="ChEBI" id="CHEBI:37565"/>
    </ligand>
</feature>
<dbReference type="PANTHER" id="PTHR43261:SF1">
    <property type="entry name" value="RIBOSOME-RELEASING FACTOR 2, MITOCHONDRIAL"/>
    <property type="match status" value="1"/>
</dbReference>
<dbReference type="SMART" id="SM00838">
    <property type="entry name" value="EFG_C"/>
    <property type="match status" value="1"/>
</dbReference>
<organism evidence="10 11">
    <name type="scientific">Pseudomonas aestuarii</name>
    <dbReference type="NCBI Taxonomy" id="3018340"/>
    <lineage>
        <taxon>Bacteria</taxon>
        <taxon>Pseudomonadati</taxon>
        <taxon>Pseudomonadota</taxon>
        <taxon>Gammaproteobacteria</taxon>
        <taxon>Pseudomonadales</taxon>
        <taxon>Pseudomonadaceae</taxon>
        <taxon>Pseudomonas</taxon>
    </lineage>
</organism>
<dbReference type="Pfam" id="PF03764">
    <property type="entry name" value="EFG_IV"/>
    <property type="match status" value="1"/>
</dbReference>
<accession>A0ABT4XI38</accession>
<dbReference type="GO" id="GO:0003746">
    <property type="term" value="F:translation elongation factor activity"/>
    <property type="evidence" value="ECO:0007669"/>
    <property type="project" value="UniProtKB-KW"/>
</dbReference>
<dbReference type="RefSeq" id="WP_271348742.1">
    <property type="nucleotide sequence ID" value="NZ_JAQJZJ010000007.1"/>
</dbReference>
<reference evidence="10 11" key="1">
    <citation type="submission" date="2023-01" db="EMBL/GenBank/DDBJ databases">
        <title>Pseudomonas SA3-5T sp. nov., isolated from tidal flat sediment.</title>
        <authorList>
            <person name="Kim H.S."/>
            <person name="Kim J.-S."/>
            <person name="Suh M.K."/>
            <person name="Eom M.K."/>
            <person name="Lee J.-S."/>
        </authorList>
    </citation>
    <scope>NUCLEOTIDE SEQUENCE [LARGE SCALE GENOMIC DNA]</scope>
    <source>
        <strain evidence="10 11">SA3-5</strain>
    </source>
</reference>
<dbReference type="InterPro" id="IPR000640">
    <property type="entry name" value="EFG_V-like"/>
</dbReference>
<evidence type="ECO:0000256" key="5">
    <source>
        <dbReference type="ARBA" id="ARBA00022917"/>
    </source>
</evidence>
<dbReference type="EMBL" id="JAQJZJ010000007">
    <property type="protein sequence ID" value="MDA7087881.1"/>
    <property type="molecule type" value="Genomic_DNA"/>
</dbReference>
<dbReference type="NCBIfam" id="TIGR00231">
    <property type="entry name" value="small_GTP"/>
    <property type="match status" value="1"/>
</dbReference>